<keyword evidence="1" id="KW-0436">Ligase</keyword>
<dbReference type="GO" id="GO:0006281">
    <property type="term" value="P:DNA repair"/>
    <property type="evidence" value="ECO:0007669"/>
    <property type="project" value="UniProtKB-KW"/>
</dbReference>
<proteinExistence type="predicted"/>
<evidence type="ECO:0008006" key="6">
    <source>
        <dbReference type="Google" id="ProtNLM"/>
    </source>
</evidence>
<dbReference type="SUPFAM" id="SSF50249">
    <property type="entry name" value="Nucleic acid-binding proteins"/>
    <property type="match status" value="1"/>
</dbReference>
<dbReference type="EMBL" id="LAZR01063936">
    <property type="protein sequence ID" value="KKK58529.1"/>
    <property type="molecule type" value="Genomic_DNA"/>
</dbReference>
<gene>
    <name evidence="5" type="ORF">LCGC14_3043530</name>
</gene>
<comment type="caution">
    <text evidence="5">The sequence shown here is derived from an EMBL/GenBank/DDBJ whole genome shotgun (WGS) entry which is preliminary data.</text>
</comment>
<accession>A0A0F8YWU1</accession>
<keyword evidence="4" id="KW-0234">DNA repair</keyword>
<dbReference type="AlphaFoldDB" id="A0A0F8YWU1"/>
<evidence type="ECO:0000256" key="1">
    <source>
        <dbReference type="ARBA" id="ARBA00022598"/>
    </source>
</evidence>
<feature type="non-terminal residue" evidence="5">
    <location>
        <position position="1"/>
    </location>
</feature>
<dbReference type="Gene3D" id="3.30.1490.70">
    <property type="match status" value="1"/>
</dbReference>
<dbReference type="CDD" id="cd07896">
    <property type="entry name" value="Adenylation_kDNA_ligase_like"/>
    <property type="match status" value="1"/>
</dbReference>
<evidence type="ECO:0000256" key="4">
    <source>
        <dbReference type="ARBA" id="ARBA00023204"/>
    </source>
</evidence>
<evidence type="ECO:0000256" key="3">
    <source>
        <dbReference type="ARBA" id="ARBA00022763"/>
    </source>
</evidence>
<sequence length="319" mass="36773">YVSEKLDGMRAYWDGGWTRGQLTSQIPFANTLKDYRRIKPVHSTGLWSRYGKPIAAPDFWLAGFPNFPLDGELYLGCGNFQKVMSTVKKFEPVGSEWAKIEYRIFDLPSDHCFLRDGKINNPQWTVTFEKLRDIGPKRQYGPMTFHKVTRMLELEKICLSPPAFWQTQTRLPLHTEEALCKLNEMLVNITEIGGEGLMLRKPESVWSPIRTWDLLKVKSWLDSEALVTGFTWGKGKLEGLMGAMSVSWRNKTFELSGFTDKERFLVHSQDGSKAYGTPGTKVPTGVVSPHFPRLLPVTFRYRELTRDGIPKEARYWRKR</sequence>
<evidence type="ECO:0000256" key="2">
    <source>
        <dbReference type="ARBA" id="ARBA00022705"/>
    </source>
</evidence>
<dbReference type="PANTHER" id="PTHR47810">
    <property type="entry name" value="DNA LIGASE"/>
    <property type="match status" value="1"/>
</dbReference>
<dbReference type="InterPro" id="IPR012340">
    <property type="entry name" value="NA-bd_OB-fold"/>
</dbReference>
<dbReference type="SUPFAM" id="SSF56091">
    <property type="entry name" value="DNA ligase/mRNA capping enzyme, catalytic domain"/>
    <property type="match status" value="1"/>
</dbReference>
<organism evidence="5">
    <name type="scientific">marine sediment metagenome</name>
    <dbReference type="NCBI Taxonomy" id="412755"/>
    <lineage>
        <taxon>unclassified sequences</taxon>
        <taxon>metagenomes</taxon>
        <taxon>ecological metagenomes</taxon>
    </lineage>
</organism>
<keyword evidence="3" id="KW-0227">DNA damage</keyword>
<keyword evidence="2" id="KW-0235">DNA replication</keyword>
<dbReference type="Gene3D" id="3.30.470.30">
    <property type="entry name" value="DNA ligase/mRNA capping enzyme"/>
    <property type="match status" value="1"/>
</dbReference>
<dbReference type="InterPro" id="IPR050326">
    <property type="entry name" value="NAD_dep_DNA_ligaseB"/>
</dbReference>
<dbReference type="PANTHER" id="PTHR47810:SF1">
    <property type="entry name" value="DNA LIGASE B"/>
    <property type="match status" value="1"/>
</dbReference>
<evidence type="ECO:0000313" key="5">
    <source>
        <dbReference type="EMBL" id="KKK58529.1"/>
    </source>
</evidence>
<protein>
    <recommendedName>
        <fullName evidence="6">ATP-dependent DNA ligase family profile domain-containing protein</fullName>
    </recommendedName>
</protein>
<dbReference type="GO" id="GO:0016874">
    <property type="term" value="F:ligase activity"/>
    <property type="evidence" value="ECO:0007669"/>
    <property type="project" value="UniProtKB-KW"/>
</dbReference>
<reference evidence="5" key="1">
    <citation type="journal article" date="2015" name="Nature">
        <title>Complex archaea that bridge the gap between prokaryotes and eukaryotes.</title>
        <authorList>
            <person name="Spang A."/>
            <person name="Saw J.H."/>
            <person name="Jorgensen S.L."/>
            <person name="Zaremba-Niedzwiedzka K."/>
            <person name="Martijn J."/>
            <person name="Lind A.E."/>
            <person name="van Eijk R."/>
            <person name="Schleper C."/>
            <person name="Guy L."/>
            <person name="Ettema T.J."/>
        </authorList>
    </citation>
    <scope>NUCLEOTIDE SEQUENCE</scope>
</reference>
<name>A0A0F8YWU1_9ZZZZ</name>
<dbReference type="GO" id="GO:0006260">
    <property type="term" value="P:DNA replication"/>
    <property type="evidence" value="ECO:0007669"/>
    <property type="project" value="UniProtKB-KW"/>
</dbReference>